<dbReference type="EMBL" id="BMDG01000017">
    <property type="protein sequence ID" value="GGI11915.1"/>
    <property type="molecule type" value="Genomic_DNA"/>
</dbReference>
<evidence type="ECO:0000313" key="2">
    <source>
        <dbReference type="EMBL" id="GGI11915.1"/>
    </source>
</evidence>
<dbReference type="Proteomes" id="UP000632535">
    <property type="component" value="Unassembled WGS sequence"/>
</dbReference>
<accession>A0ABQ2BAH3</accession>
<protein>
    <recommendedName>
        <fullName evidence="4">DUF4192 domain-containing protein</fullName>
    </recommendedName>
</protein>
<proteinExistence type="predicted"/>
<dbReference type="Pfam" id="PF13830">
    <property type="entry name" value="DUF4192"/>
    <property type="match status" value="2"/>
</dbReference>
<feature type="region of interest" description="Disordered" evidence="1">
    <location>
        <begin position="209"/>
        <end position="229"/>
    </location>
</feature>
<feature type="region of interest" description="Disordered" evidence="1">
    <location>
        <begin position="1"/>
        <end position="26"/>
    </location>
</feature>
<evidence type="ECO:0000313" key="3">
    <source>
        <dbReference type="Proteomes" id="UP000632535"/>
    </source>
</evidence>
<evidence type="ECO:0000256" key="1">
    <source>
        <dbReference type="SAM" id="MobiDB-lite"/>
    </source>
</evidence>
<organism evidence="2 3">
    <name type="scientific">Isoptericola cucumis</name>
    <dbReference type="NCBI Taxonomy" id="1776856"/>
    <lineage>
        <taxon>Bacteria</taxon>
        <taxon>Bacillati</taxon>
        <taxon>Actinomycetota</taxon>
        <taxon>Actinomycetes</taxon>
        <taxon>Micrococcales</taxon>
        <taxon>Promicromonosporaceae</taxon>
        <taxon>Isoptericola</taxon>
    </lineage>
</organism>
<feature type="compositionally biased region" description="Low complexity" evidence="1">
    <location>
        <begin position="16"/>
        <end position="25"/>
    </location>
</feature>
<sequence>MPPPDPSADPGGGAAGSPAADADPPVVRARSARDLLAAVPHLLGYRPRESLVVVCVTDRQVVGLVARVGLDDLRGGSSGREGRGAVDRLVAAARRVGTAEIVAAVHTARDARTARRLVGPALAELALVGDVDPWLVAPEGYRGLDCTDPACCPPHGHPPADLEHRAVNAALALTGRAVASSADDAYRLPRVDDARRSRAARAATRAARAREAVREAPAAGAGATPRDHAARSRASGYDLWCDLVRHAARDLELGPGESAPTDLPPARLGRFAVALDDVAVRDAVLLSVIPGGDEPARRTVAGRDAPDEDAAGRAEVEVATARAIARVVDPRVAVLPDPGTAAAAQVVLEQLVAHVPRRWHAAPLTLLGLLAWWQGDGGLAAHRVAAAAEADPAYRLAALLDGVLAAAVPPGWVRAMPRGTGAGADGGRVG</sequence>
<name>A0ABQ2BAH3_9MICO</name>
<keyword evidence="3" id="KW-1185">Reference proteome</keyword>
<dbReference type="InterPro" id="IPR025447">
    <property type="entry name" value="DUF4192"/>
</dbReference>
<gene>
    <name evidence="2" type="ORF">GCM10007368_38570</name>
</gene>
<evidence type="ECO:0008006" key="4">
    <source>
        <dbReference type="Google" id="ProtNLM"/>
    </source>
</evidence>
<reference evidence="3" key="1">
    <citation type="journal article" date="2019" name="Int. J. Syst. Evol. Microbiol.">
        <title>The Global Catalogue of Microorganisms (GCM) 10K type strain sequencing project: providing services to taxonomists for standard genome sequencing and annotation.</title>
        <authorList>
            <consortium name="The Broad Institute Genomics Platform"/>
            <consortium name="The Broad Institute Genome Sequencing Center for Infectious Disease"/>
            <person name="Wu L."/>
            <person name="Ma J."/>
        </authorList>
    </citation>
    <scope>NUCLEOTIDE SEQUENCE [LARGE SCALE GENOMIC DNA]</scope>
    <source>
        <strain evidence="3">CCM 8653</strain>
    </source>
</reference>
<comment type="caution">
    <text evidence="2">The sequence shown here is derived from an EMBL/GenBank/DDBJ whole genome shotgun (WGS) entry which is preliminary data.</text>
</comment>
<feature type="compositionally biased region" description="Low complexity" evidence="1">
    <location>
        <begin position="215"/>
        <end position="224"/>
    </location>
</feature>